<organism evidence="2 3">
    <name type="scientific">Asparagus officinalis</name>
    <name type="common">Garden asparagus</name>
    <dbReference type="NCBI Taxonomy" id="4686"/>
    <lineage>
        <taxon>Eukaryota</taxon>
        <taxon>Viridiplantae</taxon>
        <taxon>Streptophyta</taxon>
        <taxon>Embryophyta</taxon>
        <taxon>Tracheophyta</taxon>
        <taxon>Spermatophyta</taxon>
        <taxon>Magnoliopsida</taxon>
        <taxon>Liliopsida</taxon>
        <taxon>Asparagales</taxon>
        <taxon>Asparagaceae</taxon>
        <taxon>Asparagoideae</taxon>
        <taxon>Asparagus</taxon>
    </lineage>
</organism>
<evidence type="ECO:0000313" key="2">
    <source>
        <dbReference type="EMBL" id="ONK56886.1"/>
    </source>
</evidence>
<keyword evidence="3" id="KW-1185">Reference proteome</keyword>
<proteinExistence type="predicted"/>
<feature type="compositionally biased region" description="Polar residues" evidence="1">
    <location>
        <begin position="78"/>
        <end position="91"/>
    </location>
</feature>
<feature type="region of interest" description="Disordered" evidence="1">
    <location>
        <begin position="1"/>
        <end position="102"/>
    </location>
</feature>
<protein>
    <submittedName>
        <fullName evidence="2">Uncharacterized protein</fullName>
    </submittedName>
</protein>
<gene>
    <name evidence="2" type="ORF">A4U43_C10F14170</name>
</gene>
<dbReference type="AlphaFoldDB" id="A0A5P1E7G1"/>
<sequence>MPKGKARRGTVGSQETLGGECSISGAKDESDDEVNEGSTKDTREDNEGLTKEASEDLAKDSWASYSGKKVSKGDELGVQSTPSPPTANVSLPLTPGGGANTP</sequence>
<feature type="compositionally biased region" description="Basic and acidic residues" evidence="1">
    <location>
        <begin position="38"/>
        <end position="59"/>
    </location>
</feature>
<evidence type="ECO:0000313" key="3">
    <source>
        <dbReference type="Proteomes" id="UP000243459"/>
    </source>
</evidence>
<dbReference type="EMBL" id="CM007390">
    <property type="protein sequence ID" value="ONK56886.1"/>
    <property type="molecule type" value="Genomic_DNA"/>
</dbReference>
<accession>A0A5P1E7G1</accession>
<dbReference type="Proteomes" id="UP000243459">
    <property type="component" value="Chromosome 10"/>
</dbReference>
<reference evidence="3" key="1">
    <citation type="journal article" date="2017" name="Nat. Commun.">
        <title>The asparagus genome sheds light on the origin and evolution of a young Y chromosome.</title>
        <authorList>
            <person name="Harkess A."/>
            <person name="Zhou J."/>
            <person name="Xu C."/>
            <person name="Bowers J.E."/>
            <person name="Van der Hulst R."/>
            <person name="Ayyampalayam S."/>
            <person name="Mercati F."/>
            <person name="Riccardi P."/>
            <person name="McKain M.R."/>
            <person name="Kakrana A."/>
            <person name="Tang H."/>
            <person name="Ray J."/>
            <person name="Groenendijk J."/>
            <person name="Arikit S."/>
            <person name="Mathioni S.M."/>
            <person name="Nakano M."/>
            <person name="Shan H."/>
            <person name="Telgmann-Rauber A."/>
            <person name="Kanno A."/>
            <person name="Yue Z."/>
            <person name="Chen H."/>
            <person name="Li W."/>
            <person name="Chen Y."/>
            <person name="Xu X."/>
            <person name="Zhang Y."/>
            <person name="Luo S."/>
            <person name="Chen H."/>
            <person name="Gao J."/>
            <person name="Mao Z."/>
            <person name="Pires J.C."/>
            <person name="Luo M."/>
            <person name="Kudrna D."/>
            <person name="Wing R.A."/>
            <person name="Meyers B.C."/>
            <person name="Yi K."/>
            <person name="Kong H."/>
            <person name="Lavrijsen P."/>
            <person name="Sunseri F."/>
            <person name="Falavigna A."/>
            <person name="Ye Y."/>
            <person name="Leebens-Mack J.H."/>
            <person name="Chen G."/>
        </authorList>
    </citation>
    <scope>NUCLEOTIDE SEQUENCE [LARGE SCALE GENOMIC DNA]</scope>
    <source>
        <strain evidence="3">cv. DH0086</strain>
    </source>
</reference>
<name>A0A5P1E7G1_ASPOF</name>
<evidence type="ECO:0000256" key="1">
    <source>
        <dbReference type="SAM" id="MobiDB-lite"/>
    </source>
</evidence>
<dbReference type="Gramene" id="ONK56886">
    <property type="protein sequence ID" value="ONK56886"/>
    <property type="gene ID" value="A4U43_C10F14170"/>
</dbReference>